<sequence>MALSRALSAMKQLASLGERLVSARKREDGPSRNVSRFFNHYHLVSQTCWHLSDVDRAALALSCRRALSTVGRGVLRLHAEDKFLLLQRLERDGYLMEEGEMLCPVCQYFHLPLDLARFSPGEEPSHFEGQRACLSRRTERMQAMGYGDMAPLRFDMVAAILRSHRHKSSFYRPRMLFTIQSYSTGSEVTGKIVVRVLARVVHDQLIVESNIRLCQRDPNVLVPLLKEFLENNHQLMHICEHHEWQHVLGEHEPDADLDVRTRFAHDCALRKENETRRGIASPNDGTTRRNKGTLCDDCCTAFIISCCHALGRVFRISLTTWKNYGYGRDMDDPMWLSHTNTIAGHDARRYVPEVSAFEGTHFALRAGYCPSQWMREPKRKRRMLLTSYHIAKHYSKKRFA</sequence>
<accession>A0A9P9J177</accession>
<protein>
    <submittedName>
        <fullName evidence="1">Uncharacterized protein</fullName>
    </submittedName>
</protein>
<dbReference type="AlphaFoldDB" id="A0A9P9J177"/>
<dbReference type="Proteomes" id="UP000738349">
    <property type="component" value="Unassembled WGS sequence"/>
</dbReference>
<organism evidence="1 2">
    <name type="scientific">Dactylonectria macrodidyma</name>
    <dbReference type="NCBI Taxonomy" id="307937"/>
    <lineage>
        <taxon>Eukaryota</taxon>
        <taxon>Fungi</taxon>
        <taxon>Dikarya</taxon>
        <taxon>Ascomycota</taxon>
        <taxon>Pezizomycotina</taxon>
        <taxon>Sordariomycetes</taxon>
        <taxon>Hypocreomycetidae</taxon>
        <taxon>Hypocreales</taxon>
        <taxon>Nectriaceae</taxon>
        <taxon>Dactylonectria</taxon>
    </lineage>
</organism>
<name>A0A9P9J177_9HYPO</name>
<comment type="caution">
    <text evidence="1">The sequence shown here is derived from an EMBL/GenBank/DDBJ whole genome shotgun (WGS) entry which is preliminary data.</text>
</comment>
<evidence type="ECO:0000313" key="2">
    <source>
        <dbReference type="Proteomes" id="UP000738349"/>
    </source>
</evidence>
<keyword evidence="2" id="KW-1185">Reference proteome</keyword>
<proteinExistence type="predicted"/>
<dbReference type="OrthoDB" id="5102064at2759"/>
<dbReference type="EMBL" id="JAGMUV010000010">
    <property type="protein sequence ID" value="KAH7141638.1"/>
    <property type="molecule type" value="Genomic_DNA"/>
</dbReference>
<reference evidence="1" key="1">
    <citation type="journal article" date="2021" name="Nat. Commun.">
        <title>Genetic determinants of endophytism in the Arabidopsis root mycobiome.</title>
        <authorList>
            <person name="Mesny F."/>
            <person name="Miyauchi S."/>
            <person name="Thiergart T."/>
            <person name="Pickel B."/>
            <person name="Atanasova L."/>
            <person name="Karlsson M."/>
            <person name="Huettel B."/>
            <person name="Barry K.W."/>
            <person name="Haridas S."/>
            <person name="Chen C."/>
            <person name="Bauer D."/>
            <person name="Andreopoulos W."/>
            <person name="Pangilinan J."/>
            <person name="LaButti K."/>
            <person name="Riley R."/>
            <person name="Lipzen A."/>
            <person name="Clum A."/>
            <person name="Drula E."/>
            <person name="Henrissat B."/>
            <person name="Kohler A."/>
            <person name="Grigoriev I.V."/>
            <person name="Martin F.M."/>
            <person name="Hacquard S."/>
        </authorList>
    </citation>
    <scope>NUCLEOTIDE SEQUENCE</scope>
    <source>
        <strain evidence="1">MPI-CAGE-AT-0147</strain>
    </source>
</reference>
<gene>
    <name evidence="1" type="ORF">EDB81DRAFT_760497</name>
</gene>
<evidence type="ECO:0000313" key="1">
    <source>
        <dbReference type="EMBL" id="KAH7141638.1"/>
    </source>
</evidence>